<organism evidence="2 3">
    <name type="scientific">Putridiphycobacter roseus</name>
    <dbReference type="NCBI Taxonomy" id="2219161"/>
    <lineage>
        <taxon>Bacteria</taxon>
        <taxon>Pseudomonadati</taxon>
        <taxon>Bacteroidota</taxon>
        <taxon>Flavobacteriia</taxon>
        <taxon>Flavobacteriales</taxon>
        <taxon>Crocinitomicaceae</taxon>
        <taxon>Putridiphycobacter</taxon>
    </lineage>
</organism>
<dbReference type="Pfam" id="PF13585">
    <property type="entry name" value="CHU_C"/>
    <property type="match status" value="1"/>
</dbReference>
<proteinExistence type="predicted"/>
<dbReference type="InterPro" id="IPR035986">
    <property type="entry name" value="PKD_dom_sf"/>
</dbReference>
<dbReference type="Gene3D" id="2.60.40.10">
    <property type="entry name" value="Immunoglobulins"/>
    <property type="match status" value="2"/>
</dbReference>
<dbReference type="InterPro" id="IPR000601">
    <property type="entry name" value="PKD_dom"/>
</dbReference>
<dbReference type="PANTHER" id="PTHR42754:SF1">
    <property type="entry name" value="LIPOPROTEIN"/>
    <property type="match status" value="1"/>
</dbReference>
<name>A0A2W1N3D1_9FLAO</name>
<evidence type="ECO:0000313" key="3">
    <source>
        <dbReference type="Proteomes" id="UP000249248"/>
    </source>
</evidence>
<dbReference type="InterPro" id="IPR022409">
    <property type="entry name" value="PKD/Chitinase_dom"/>
</dbReference>
<dbReference type="RefSeq" id="WP_111061728.1">
    <property type="nucleotide sequence ID" value="NZ_JBHUCU010000007.1"/>
</dbReference>
<gene>
    <name evidence="2" type="ORF">DNU06_03070</name>
</gene>
<dbReference type="InterPro" id="IPR026341">
    <property type="entry name" value="T9SS_type_B"/>
</dbReference>
<dbReference type="NCBIfam" id="TIGR04131">
    <property type="entry name" value="Bac_Flav_CTERM"/>
    <property type="match status" value="1"/>
</dbReference>
<feature type="domain" description="PKD" evidence="1">
    <location>
        <begin position="876"/>
        <end position="925"/>
    </location>
</feature>
<dbReference type="Pfam" id="PF18911">
    <property type="entry name" value="PKD_4"/>
    <property type="match status" value="2"/>
</dbReference>
<dbReference type="InterPro" id="IPR013783">
    <property type="entry name" value="Ig-like_fold"/>
</dbReference>
<dbReference type="PANTHER" id="PTHR42754">
    <property type="entry name" value="ENDOGLUCANASE"/>
    <property type="match status" value="1"/>
</dbReference>
<protein>
    <recommendedName>
        <fullName evidence="1">PKD domain-containing protein</fullName>
    </recommendedName>
</protein>
<evidence type="ECO:0000259" key="1">
    <source>
        <dbReference type="PROSITE" id="PS50093"/>
    </source>
</evidence>
<dbReference type="PROSITE" id="PS50093">
    <property type="entry name" value="PKD"/>
    <property type="match status" value="2"/>
</dbReference>
<dbReference type="SMART" id="SM00089">
    <property type="entry name" value="PKD"/>
    <property type="match status" value="3"/>
</dbReference>
<dbReference type="SUPFAM" id="SSF49299">
    <property type="entry name" value="PKD domain"/>
    <property type="match status" value="2"/>
</dbReference>
<evidence type="ECO:0000313" key="2">
    <source>
        <dbReference type="EMBL" id="PZE18827.1"/>
    </source>
</evidence>
<feature type="domain" description="PKD" evidence="1">
    <location>
        <begin position="954"/>
        <end position="994"/>
    </location>
</feature>
<dbReference type="CDD" id="cd00146">
    <property type="entry name" value="PKD"/>
    <property type="match status" value="2"/>
</dbReference>
<dbReference type="Proteomes" id="UP000249248">
    <property type="component" value="Unassembled WGS sequence"/>
</dbReference>
<reference evidence="2 3" key="1">
    <citation type="submission" date="2018-06" db="EMBL/GenBank/DDBJ databases">
        <title>The draft genome sequence of Crocinitomix sp. SM1701.</title>
        <authorList>
            <person name="Zhang X."/>
        </authorList>
    </citation>
    <scope>NUCLEOTIDE SEQUENCE [LARGE SCALE GENOMIC DNA]</scope>
    <source>
        <strain evidence="2 3">SM1701</strain>
    </source>
</reference>
<dbReference type="AlphaFoldDB" id="A0A2W1N3D1"/>
<comment type="caution">
    <text evidence="2">The sequence shown here is derived from an EMBL/GenBank/DDBJ whole genome shotgun (WGS) entry which is preliminary data.</text>
</comment>
<accession>A0A2W1N3D1</accession>
<keyword evidence="3" id="KW-1185">Reference proteome</keyword>
<sequence length="1101" mass="120389">MIGSALVDEGGNTIVKGPTGDYFIGGYSGSSAMVTRITNTGTVVWSKTLNIGADPDYILQIDITTDNFIIGIGNSRTSASFNAYGFAFKMDLLGNVIWQKMYQCSNNYLWAPAIQEVGNGNYNIVGSYTDNRQDCYAMQLNNLTGAVVWDSIYANTSFGNAYDEHFADAIYYPGNKATYIAGRMQKSAGQMAYRPSLTKLDSNGVFQWTKMYLYNSATSSGRLYSYSIDLDGDSLIFSVYGKNGGTTTPFQVGLIKTDTAGNIGWSKLYSSTGGEDLRSFNLVNTPNGYIISGYTGSGNQGLFMIKTNKTGGLVWSKKYGDAGIEDVHLFNSNARVIIDNGFAVTVGRTNSFGNNFDLFIVKADLITGQLSNTNCYSDLTLSTISLPAYQEDFPMLTGRLPITATTPTINSSNVSLQNIGVLVENTNDTLISGDTIHLCLGENFIAKVLNATNSNFLWSTGSTSTTESFSSAGSFWVNVSGLNGCIIWSDTFHIVMDSLNLFLGNDTSFCESNPLILDATNTNANYLWQDGSTNPTFTVNQSGNYFVEVSNPTCTMYDTIIVTVDVLPDLDLGLDSTFCGNTVFMTLDAGPNLQNSTYLWQDNTTNSTQSVNQSGLYWVTHSNGTCEVSDSISISNVINSFELGNDTTLCFGENLVLTVGIQNGNILWSDNSSNQTLTVNTTGMVSVSVTEGACMVTDSIMITFIAPPIVNLGNDTTICEGNITLNANNTNFQPVWNDGSNNQTLNVTQTGTYYVTINNNGCVASDSIHVNIIQNTLPDIANTVLCENINYPIDISNANGNVVWNDGATSKVRTISTPGIYWVNLHDNGCIFTDTFNLNWQIILADGESSIQEGCAPLTVDFNNLSTVNFGSIDNWNWNLGDGEFANTPNPSHTYTSTGNHFQTITVTSNLGCTDTYQLSSSIEVFEKVDAYFTHSPNTTTIDKPIYFNNLTINPTYWSWNFGDGYTANEYNTDHTYTTPGLYTITLTVANDNGCEDQYVVSLIVENEILLYVPNIFTPNQTGTNSLWNIELIGGDVYNFHLQIFNRWGEIIWESFDQTVGWNGKYNGELVQDGAYIWRINYGDIASDKKHTHTGHVSVLK</sequence>
<dbReference type="OrthoDB" id="9765926at2"/>
<dbReference type="EMBL" id="QKSB01000001">
    <property type="protein sequence ID" value="PZE18827.1"/>
    <property type="molecule type" value="Genomic_DNA"/>
</dbReference>